<evidence type="ECO:0000313" key="4">
    <source>
        <dbReference type="Proteomes" id="UP000324308"/>
    </source>
</evidence>
<geneLocation type="plasmid" evidence="3 4">
    <name>unnamed1</name>
</geneLocation>
<dbReference type="InterPro" id="IPR029058">
    <property type="entry name" value="AB_hydrolase_fold"/>
</dbReference>
<dbReference type="GO" id="GO:0016787">
    <property type="term" value="F:hydrolase activity"/>
    <property type="evidence" value="ECO:0007669"/>
    <property type="project" value="UniProtKB-KW"/>
</dbReference>
<evidence type="ECO:0000256" key="1">
    <source>
        <dbReference type="ARBA" id="ARBA00022801"/>
    </source>
</evidence>
<dbReference type="SUPFAM" id="SSF53474">
    <property type="entry name" value="alpha/beta-Hydrolases"/>
    <property type="match status" value="1"/>
</dbReference>
<reference evidence="3 4" key="1">
    <citation type="submission" date="2019-09" db="EMBL/GenBank/DDBJ databases">
        <title>Draft genome sequence of the Ebosin-producing strain Streptomyces sp. 139.</title>
        <authorList>
            <person name="Ai L."/>
            <person name="Geng M."/>
            <person name="Ma M."/>
            <person name="Bai L."/>
        </authorList>
    </citation>
    <scope>NUCLEOTIDE SEQUENCE [LARGE SCALE GENOMIC DNA]</scope>
    <source>
        <strain evidence="3 4">139</strain>
        <plasmid evidence="3 4">unnamed1</plasmid>
    </source>
</reference>
<dbReference type="InterPro" id="IPR051340">
    <property type="entry name" value="Haloalkane_dehalogenase"/>
</dbReference>
<dbReference type="Gene3D" id="3.40.50.1820">
    <property type="entry name" value="alpha/beta hydrolase"/>
    <property type="match status" value="1"/>
</dbReference>
<organism evidence="3 4">
    <name type="scientific">Streptomyces tendae</name>
    <dbReference type="NCBI Taxonomy" id="1932"/>
    <lineage>
        <taxon>Bacteria</taxon>
        <taxon>Bacillati</taxon>
        <taxon>Actinomycetota</taxon>
        <taxon>Actinomycetes</taxon>
        <taxon>Kitasatosporales</taxon>
        <taxon>Streptomycetaceae</taxon>
        <taxon>Streptomyces</taxon>
    </lineage>
</organism>
<gene>
    <name evidence="3" type="ORF">F3L20_33180</name>
</gene>
<protein>
    <submittedName>
        <fullName evidence="3">Alpha/beta hydrolase</fullName>
    </submittedName>
</protein>
<dbReference type="PRINTS" id="PR00412">
    <property type="entry name" value="EPOXHYDRLASE"/>
</dbReference>
<dbReference type="Pfam" id="PF00561">
    <property type="entry name" value="Abhydrolase_1"/>
    <property type="match status" value="1"/>
</dbReference>
<keyword evidence="1 3" id="KW-0378">Hydrolase</keyword>
<dbReference type="PANTHER" id="PTHR42977">
    <property type="entry name" value="HYDROLASE-RELATED"/>
    <property type="match status" value="1"/>
</dbReference>
<keyword evidence="4" id="KW-1185">Reference proteome</keyword>
<keyword evidence="3" id="KW-0614">Plasmid</keyword>
<accession>A0ABX6A1L2</accession>
<evidence type="ECO:0000259" key="2">
    <source>
        <dbReference type="Pfam" id="PF00561"/>
    </source>
</evidence>
<dbReference type="PANTHER" id="PTHR42977:SF3">
    <property type="entry name" value="AB HYDROLASE-1 DOMAIN-CONTAINING PROTEIN"/>
    <property type="match status" value="1"/>
</dbReference>
<name>A0ABX6A1L2_STRTE</name>
<dbReference type="Proteomes" id="UP000324308">
    <property type="component" value="Plasmid unnamed1"/>
</dbReference>
<dbReference type="InterPro" id="IPR000073">
    <property type="entry name" value="AB_hydrolase_1"/>
</dbReference>
<dbReference type="EMBL" id="CP043960">
    <property type="protein sequence ID" value="QER90489.1"/>
    <property type="molecule type" value="Genomic_DNA"/>
</dbReference>
<feature type="domain" description="AB hydrolase-1" evidence="2">
    <location>
        <begin position="55"/>
        <end position="298"/>
    </location>
</feature>
<evidence type="ECO:0000313" key="3">
    <source>
        <dbReference type="EMBL" id="QER90489.1"/>
    </source>
</evidence>
<dbReference type="InterPro" id="IPR000639">
    <property type="entry name" value="Epox_hydrolase-like"/>
</dbReference>
<proteinExistence type="predicted"/>
<sequence>MAIETRFSERGHLCLARFLTRFLRGEGGCMSTRFHTTKINGLDIFYREAGPTDGPAVLLLHGFPTSSWQYRNLIPALAGRYRVIAPDYPGFGHSAVPDRSEFDYTFANYADLMKGLVDQLGIDRYAVYVFDYGAPVGFRLALQAPEKVSALIVQNGNAYEEGLREFWDPIKKYWGEDTEENRRALTPVFADEAIKSQYTTGVRDLARLDPDSWLHDSTQLDRQGNWDIQLDLFHDYGTNVTLYPQFQEYFRNYQPPTLIVWGRHDFIFPPDGAYPYLEDLPKADFHLLDTGHFLLEDKFDVAVPIMRDFLDRSI</sequence>
<dbReference type="PRINTS" id="PR00111">
    <property type="entry name" value="ABHYDROLASE"/>
</dbReference>